<dbReference type="RefSeq" id="WP_090270648.1">
    <property type="nucleotide sequence ID" value="NZ_FOEP01000012.1"/>
</dbReference>
<organism evidence="1 2">
    <name type="scientific">Thalassovita taeanensis</name>
    <dbReference type="NCBI Taxonomy" id="657014"/>
    <lineage>
        <taxon>Bacteria</taxon>
        <taxon>Pseudomonadati</taxon>
        <taxon>Pseudomonadota</taxon>
        <taxon>Alphaproteobacteria</taxon>
        <taxon>Rhodobacterales</taxon>
        <taxon>Roseobacteraceae</taxon>
        <taxon>Thalassovita</taxon>
    </lineage>
</organism>
<sequence length="90" mass="9741">MYITQIEVSDMRADSHQINTLGHVAFQTPTGQVQVDCAVRNSGNNCNNNSKLALITEALRQIARMPEYRAGRGSLSFAPGVWPLGVPANA</sequence>
<evidence type="ECO:0000313" key="1">
    <source>
        <dbReference type="EMBL" id="SEQ76143.1"/>
    </source>
</evidence>
<dbReference type="OrthoDB" id="7745050at2"/>
<name>A0A1H9INE7_9RHOB</name>
<keyword evidence="2" id="KW-1185">Reference proteome</keyword>
<dbReference type="AlphaFoldDB" id="A0A1H9INE7"/>
<reference evidence="1 2" key="1">
    <citation type="submission" date="2016-10" db="EMBL/GenBank/DDBJ databases">
        <authorList>
            <person name="de Groot N.N."/>
        </authorList>
    </citation>
    <scope>NUCLEOTIDE SEQUENCE [LARGE SCALE GENOMIC DNA]</scope>
    <source>
        <strain evidence="1 2">DSM 22007</strain>
    </source>
</reference>
<dbReference type="STRING" id="657014.SAMN04488092_112108"/>
<proteinExistence type="predicted"/>
<dbReference type="Proteomes" id="UP000198634">
    <property type="component" value="Unassembled WGS sequence"/>
</dbReference>
<evidence type="ECO:0000313" key="2">
    <source>
        <dbReference type="Proteomes" id="UP000198634"/>
    </source>
</evidence>
<dbReference type="EMBL" id="FOEP01000012">
    <property type="protein sequence ID" value="SEQ76143.1"/>
    <property type="molecule type" value="Genomic_DNA"/>
</dbReference>
<protein>
    <submittedName>
        <fullName evidence="1">Uncharacterized protein</fullName>
    </submittedName>
</protein>
<gene>
    <name evidence="1" type="ORF">SAMN04488092_112108</name>
</gene>
<accession>A0A1H9INE7</accession>